<organism evidence="3 4">
    <name type="scientific">Aliarcobacter skirrowii</name>
    <dbReference type="NCBI Taxonomy" id="28200"/>
    <lineage>
        <taxon>Bacteria</taxon>
        <taxon>Pseudomonadati</taxon>
        <taxon>Campylobacterota</taxon>
        <taxon>Epsilonproteobacteria</taxon>
        <taxon>Campylobacterales</taxon>
        <taxon>Arcobacteraceae</taxon>
        <taxon>Aliarcobacter</taxon>
    </lineage>
</organism>
<reference evidence="2" key="3">
    <citation type="submission" date="2023-07" db="EMBL/GenBank/DDBJ databases">
        <authorList>
            <person name="Zhang M."/>
            <person name="Zhou G."/>
        </authorList>
    </citation>
    <scope>NUCLEOTIDE SEQUENCE</scope>
    <source>
        <strain evidence="2">BJSY19SF1-2</strain>
    </source>
</reference>
<dbReference type="EMBL" id="QEYI01000001">
    <property type="protein sequence ID" value="PWE23286.1"/>
    <property type="molecule type" value="Genomic_DNA"/>
</dbReference>
<evidence type="ECO:0000256" key="1">
    <source>
        <dbReference type="SAM" id="Phobius"/>
    </source>
</evidence>
<reference evidence="2" key="2">
    <citation type="journal article" date="2023" name="Front. Microbiol.">
        <title>Genomic diversity and taxonomic marker for Arcobacter species.</title>
        <authorList>
            <person name="Zhou G."/>
            <person name="Gu Y."/>
            <person name="Wang H."/>
            <person name="Chen X."/>
            <person name="Zhang X."/>
            <person name="Shao Z."/>
            <person name="Yan X."/>
            <person name="Zhang J."/>
            <person name="Zhang M."/>
        </authorList>
    </citation>
    <scope>NUCLEOTIDE SEQUENCE</scope>
    <source>
        <strain evidence="2">BJSY19SF1-2</strain>
    </source>
</reference>
<accession>A0A2U2C2N5</accession>
<dbReference type="AlphaFoldDB" id="A0A2U2C2N5"/>
<dbReference type="GeneID" id="61750134"/>
<dbReference type="EMBL" id="JAUQUR010000001">
    <property type="protein sequence ID" value="MDX4068518.1"/>
    <property type="molecule type" value="Genomic_DNA"/>
</dbReference>
<protein>
    <submittedName>
        <fullName evidence="3">Uncharacterized protein</fullName>
    </submittedName>
</protein>
<dbReference type="Proteomes" id="UP001283691">
    <property type="component" value="Unassembled WGS sequence"/>
</dbReference>
<comment type="caution">
    <text evidence="3">The sequence shown here is derived from an EMBL/GenBank/DDBJ whole genome shotgun (WGS) entry which is preliminary data.</text>
</comment>
<keyword evidence="1" id="KW-1133">Transmembrane helix</keyword>
<name>A0A2U2C2N5_9BACT</name>
<dbReference type="STRING" id="28200.GCA_001572935_00681"/>
<reference evidence="3 4" key="1">
    <citation type="submission" date="2018-05" db="EMBL/GenBank/DDBJ databases">
        <title>Antimicrobial susceptibility testing and genomic analysis of Arcobacter skirrowii strains and one Arcobacter butzleri isolated from German poultry farms.</title>
        <authorList>
            <person name="Haenel I."/>
            <person name="Hotzel H."/>
            <person name="Tomaso H."/>
            <person name="Busch A."/>
        </authorList>
    </citation>
    <scope>NUCLEOTIDE SEQUENCE [LARGE SCALE GENOMIC DNA]</scope>
    <source>
        <strain evidence="3">17-1208-2</strain>
        <strain evidence="4">v</strain>
    </source>
</reference>
<dbReference type="RefSeq" id="WP_066162533.1">
    <property type="nucleotide sequence ID" value="NZ_JAQVJQ010000002.1"/>
</dbReference>
<sequence length="139" mass="16112">MKQNKKDDFLEIEDKKSSCCFLKSILTLSNLASFGSLATLLFLIFFQIYTLSIGFSNFAYISIIFNIFFIVIVLQKIKVLNFEILTKIVNPTLKFLMFLYILNAVLSLFLDDILYNFVISPLNIFGAYFIFLLLKRDSI</sequence>
<feature type="transmembrane region" description="Helical" evidence="1">
    <location>
        <begin position="21"/>
        <end position="46"/>
    </location>
</feature>
<gene>
    <name evidence="3" type="ORF">DF188_01015</name>
    <name evidence="2" type="ORF">Q6A80_02135</name>
</gene>
<evidence type="ECO:0000313" key="3">
    <source>
        <dbReference type="EMBL" id="PWE23286.1"/>
    </source>
</evidence>
<keyword evidence="1" id="KW-0812">Transmembrane</keyword>
<feature type="transmembrane region" description="Helical" evidence="1">
    <location>
        <begin position="58"/>
        <end position="77"/>
    </location>
</feature>
<keyword evidence="1" id="KW-0472">Membrane</keyword>
<proteinExistence type="predicted"/>
<evidence type="ECO:0000313" key="2">
    <source>
        <dbReference type="EMBL" id="MDX4068518.1"/>
    </source>
</evidence>
<feature type="transmembrane region" description="Helical" evidence="1">
    <location>
        <begin position="89"/>
        <end position="109"/>
    </location>
</feature>
<dbReference type="Proteomes" id="UP000245014">
    <property type="component" value="Unassembled WGS sequence"/>
</dbReference>
<evidence type="ECO:0000313" key="4">
    <source>
        <dbReference type="Proteomes" id="UP000245014"/>
    </source>
</evidence>
<feature type="transmembrane region" description="Helical" evidence="1">
    <location>
        <begin position="115"/>
        <end position="134"/>
    </location>
</feature>